<dbReference type="AlphaFoldDB" id="A0A9W6SCM0"/>
<reference evidence="1" key="1">
    <citation type="submission" date="2023-03" db="EMBL/GenBank/DDBJ databases">
        <title>Actinoallomurus iriomotensis NBRC 103684.</title>
        <authorList>
            <person name="Ichikawa N."/>
            <person name="Sato H."/>
            <person name="Tonouchi N."/>
        </authorList>
    </citation>
    <scope>NUCLEOTIDE SEQUENCE</scope>
    <source>
        <strain evidence="1">NBRC 103684</strain>
    </source>
</reference>
<dbReference type="RefSeq" id="WP_285580247.1">
    <property type="nucleotide sequence ID" value="NZ_BSTK01000014.1"/>
</dbReference>
<dbReference type="SUPFAM" id="SSF53597">
    <property type="entry name" value="Dihydrofolate reductase-like"/>
    <property type="match status" value="1"/>
</dbReference>
<organism evidence="1 2">
    <name type="scientific">Actinoallomurus iriomotensis</name>
    <dbReference type="NCBI Taxonomy" id="478107"/>
    <lineage>
        <taxon>Bacteria</taxon>
        <taxon>Bacillati</taxon>
        <taxon>Actinomycetota</taxon>
        <taxon>Actinomycetes</taxon>
        <taxon>Streptosporangiales</taxon>
        <taxon>Thermomonosporaceae</taxon>
        <taxon>Actinoallomurus</taxon>
    </lineage>
</organism>
<name>A0A9W6SCM0_9ACTN</name>
<evidence type="ECO:0000313" key="2">
    <source>
        <dbReference type="Proteomes" id="UP001165074"/>
    </source>
</evidence>
<dbReference type="Proteomes" id="UP001165074">
    <property type="component" value="Unassembled WGS sequence"/>
</dbReference>
<comment type="caution">
    <text evidence="1">The sequence shown here is derived from an EMBL/GenBank/DDBJ whole genome shotgun (WGS) entry which is preliminary data.</text>
</comment>
<protein>
    <submittedName>
        <fullName evidence="1">Deaminase</fullName>
    </submittedName>
</protein>
<proteinExistence type="predicted"/>
<keyword evidence="2" id="KW-1185">Reference proteome</keyword>
<sequence>MGKIVTSASMSLDGYISGPDESGFEHLFGWHQGGDVEFSAADPRWSFRTTEASAGHLREQLAGTGALVVGRRLFDVTEGWGGNHPFGVPVFVVTHRKPDDPPFPGGPFTFVTDGVESAIAQARQVAGGKDVGVAAGQMARQALAAGLLEEIGVDLVPVLLGGGIRFFDTIADAPVVLGAPRVIEGNGVTHLRYPVR</sequence>
<gene>
    <name evidence="1" type="ORF">Airi02_077160</name>
</gene>
<accession>A0A9W6SCM0</accession>
<dbReference type="Gene3D" id="3.40.430.10">
    <property type="entry name" value="Dihydrofolate Reductase, subunit A"/>
    <property type="match status" value="1"/>
</dbReference>
<dbReference type="InterPro" id="IPR024072">
    <property type="entry name" value="DHFR-like_dom_sf"/>
</dbReference>
<evidence type="ECO:0000313" key="1">
    <source>
        <dbReference type="EMBL" id="GLY89787.1"/>
    </source>
</evidence>
<dbReference type="EMBL" id="BSTK01000014">
    <property type="protein sequence ID" value="GLY89787.1"/>
    <property type="molecule type" value="Genomic_DNA"/>
</dbReference>